<gene>
    <name evidence="3" type="ORF">RY831_10600</name>
</gene>
<dbReference type="InterPro" id="IPR031939">
    <property type="entry name" value="Adhesin_E-like"/>
</dbReference>
<name>A0ABU6J7H4_9BURK</name>
<organism evidence="3 4">
    <name type="scientific">Noviherbaspirillum album</name>
    <dbReference type="NCBI Taxonomy" id="3080276"/>
    <lineage>
        <taxon>Bacteria</taxon>
        <taxon>Pseudomonadati</taxon>
        <taxon>Pseudomonadota</taxon>
        <taxon>Betaproteobacteria</taxon>
        <taxon>Burkholderiales</taxon>
        <taxon>Oxalobacteraceae</taxon>
        <taxon>Noviherbaspirillum</taxon>
    </lineage>
</organism>
<dbReference type="Pfam" id="PF16747">
    <property type="entry name" value="Adhesin_E"/>
    <property type="match status" value="1"/>
</dbReference>
<dbReference type="Proteomes" id="UP001352263">
    <property type="component" value="Unassembled WGS sequence"/>
</dbReference>
<keyword evidence="4" id="KW-1185">Reference proteome</keyword>
<feature type="domain" description="Surface-adhesin protein E-like" evidence="2">
    <location>
        <begin position="47"/>
        <end position="154"/>
    </location>
</feature>
<dbReference type="EMBL" id="JAWIIV010000007">
    <property type="protein sequence ID" value="MEC4719599.1"/>
    <property type="molecule type" value="Genomic_DNA"/>
</dbReference>
<reference evidence="3 4" key="1">
    <citation type="submission" date="2023-10" db="EMBL/GenBank/DDBJ databases">
        <title>Noviherbaspirillum sp. CPCC 100848 genome assembly.</title>
        <authorList>
            <person name="Li X.Y."/>
            <person name="Fang X.M."/>
        </authorList>
    </citation>
    <scope>NUCLEOTIDE SEQUENCE [LARGE SCALE GENOMIC DNA]</scope>
    <source>
        <strain evidence="3 4">CPCC 100848</strain>
    </source>
</reference>
<protein>
    <recommendedName>
        <fullName evidence="2">Surface-adhesin protein E-like domain-containing protein</fullName>
    </recommendedName>
</protein>
<sequence length="170" mass="18659">MTPSRFRILAGLAAILLSQSSPAASQHGAGSIDDLYTQGQREMPASWRGVGKSHDAAVFMHNDRRREGDGRIAAWMHRELASAEYFEKEKPYLSIRERVLVDCKASRLGITDVAYYGERFARGAVVGGTKFKAPDMSDPVPDSIEDQAVRILCAPKARQAPSQRQKAASP</sequence>
<proteinExistence type="predicted"/>
<evidence type="ECO:0000313" key="3">
    <source>
        <dbReference type="EMBL" id="MEC4719599.1"/>
    </source>
</evidence>
<feature type="chain" id="PRO_5046433886" description="Surface-adhesin protein E-like domain-containing protein" evidence="1">
    <location>
        <begin position="24"/>
        <end position="170"/>
    </location>
</feature>
<feature type="signal peptide" evidence="1">
    <location>
        <begin position="1"/>
        <end position="23"/>
    </location>
</feature>
<dbReference type="RefSeq" id="WP_326506313.1">
    <property type="nucleotide sequence ID" value="NZ_JAWIIV010000007.1"/>
</dbReference>
<keyword evidence="1" id="KW-0732">Signal</keyword>
<evidence type="ECO:0000259" key="2">
    <source>
        <dbReference type="Pfam" id="PF16747"/>
    </source>
</evidence>
<evidence type="ECO:0000256" key="1">
    <source>
        <dbReference type="SAM" id="SignalP"/>
    </source>
</evidence>
<evidence type="ECO:0000313" key="4">
    <source>
        <dbReference type="Proteomes" id="UP001352263"/>
    </source>
</evidence>
<accession>A0ABU6J7H4</accession>
<comment type="caution">
    <text evidence="3">The sequence shown here is derived from an EMBL/GenBank/DDBJ whole genome shotgun (WGS) entry which is preliminary data.</text>
</comment>